<comment type="catalytic activity">
    <reaction evidence="11">
        <text>O-phospho-L-serine + H2O = L-serine + phosphate</text>
        <dbReference type="Rhea" id="RHEA:21208"/>
        <dbReference type="ChEBI" id="CHEBI:15377"/>
        <dbReference type="ChEBI" id="CHEBI:33384"/>
        <dbReference type="ChEBI" id="CHEBI:43474"/>
        <dbReference type="ChEBI" id="CHEBI:57524"/>
        <dbReference type="EC" id="3.1.3.3"/>
    </reaction>
</comment>
<dbReference type="PANTHER" id="PTHR43344:SF2">
    <property type="entry name" value="PHOSPHOSERINE PHOSPHATASE"/>
    <property type="match status" value="1"/>
</dbReference>
<dbReference type="RefSeq" id="WP_205872320.1">
    <property type="nucleotide sequence ID" value="NZ_CP070872.1"/>
</dbReference>
<dbReference type="SFLD" id="SFLDG01136">
    <property type="entry name" value="C1.6:_Phosphoserine_Phosphatas"/>
    <property type="match status" value="1"/>
</dbReference>
<sequence>MKAKRLLVMDVDGTLIEEEVIDLLGQKVGKGQQMAKITAAAMRGDLEFKAALEERVAYLKGLDIEEVKKIYKQLHLTKGAQELIQYAHAHQWKVGLVSGGFCEVLHPLVKKLKIDYVCANHLAIEKNILTGKTAGVIVDKTAKLEQVKRWAKENELGLDEVIALGDGANDIPMLQSVGTGVAFNAKPLVKAAVSYVLDERDLMRVLEFLDN</sequence>
<comment type="catalytic activity">
    <reaction evidence="12">
        <text>O-phospho-D-serine + H2O = D-serine + phosphate</text>
        <dbReference type="Rhea" id="RHEA:24873"/>
        <dbReference type="ChEBI" id="CHEBI:15377"/>
        <dbReference type="ChEBI" id="CHEBI:35247"/>
        <dbReference type="ChEBI" id="CHEBI:43474"/>
        <dbReference type="ChEBI" id="CHEBI:58680"/>
        <dbReference type="EC" id="3.1.3.3"/>
    </reaction>
</comment>
<dbReference type="EC" id="3.1.3.3" evidence="4"/>
<evidence type="ECO:0000256" key="4">
    <source>
        <dbReference type="ARBA" id="ARBA00012640"/>
    </source>
</evidence>
<keyword evidence="15" id="KW-1185">Reference proteome</keyword>
<evidence type="ECO:0000256" key="9">
    <source>
        <dbReference type="ARBA" id="ARBA00023299"/>
    </source>
</evidence>
<keyword evidence="5" id="KW-0028">Amino-acid biosynthesis</keyword>
<name>A0AA45KHF3_9LACT</name>
<dbReference type="NCBIfam" id="TIGR01488">
    <property type="entry name" value="HAD-SF-IB"/>
    <property type="match status" value="1"/>
</dbReference>
<proteinExistence type="inferred from homology"/>
<protein>
    <recommendedName>
        <fullName evidence="4">phosphoserine phosphatase</fullName>
        <ecNumber evidence="4">3.1.3.3</ecNumber>
    </recommendedName>
    <alternativeName>
        <fullName evidence="10">O-phosphoserine phosphohydrolase</fullName>
    </alternativeName>
</protein>
<dbReference type="EMBL" id="CP070872">
    <property type="protein sequence ID" value="QSE77329.1"/>
    <property type="molecule type" value="Genomic_DNA"/>
</dbReference>
<organism evidence="14 15">
    <name type="scientific">Lactococcus taiwanensis</name>
    <dbReference type="NCBI Taxonomy" id="1151742"/>
    <lineage>
        <taxon>Bacteria</taxon>
        <taxon>Bacillati</taxon>
        <taxon>Bacillota</taxon>
        <taxon>Bacilli</taxon>
        <taxon>Lactobacillales</taxon>
        <taxon>Streptococcaceae</taxon>
        <taxon>Lactococcus</taxon>
    </lineage>
</organism>
<dbReference type="SUPFAM" id="SSF56784">
    <property type="entry name" value="HAD-like"/>
    <property type="match status" value="1"/>
</dbReference>
<dbReference type="AlphaFoldDB" id="A0AA45KHF3"/>
<dbReference type="KEGG" id="lti:JW886_03535"/>
<dbReference type="InterPro" id="IPR050582">
    <property type="entry name" value="HAD-like_SerB"/>
</dbReference>
<keyword evidence="7 14" id="KW-0378">Hydrolase</keyword>
<keyword evidence="8" id="KW-0460">Magnesium</keyword>
<evidence type="ECO:0000313" key="15">
    <source>
        <dbReference type="Proteomes" id="UP000663608"/>
    </source>
</evidence>
<feature type="active site" description="Proton donor" evidence="13">
    <location>
        <position position="12"/>
    </location>
</feature>
<comment type="cofactor">
    <cofactor evidence="1">
        <name>Mg(2+)</name>
        <dbReference type="ChEBI" id="CHEBI:18420"/>
    </cofactor>
</comment>
<evidence type="ECO:0000256" key="11">
    <source>
        <dbReference type="ARBA" id="ARBA00048138"/>
    </source>
</evidence>
<dbReference type="SFLD" id="SFLDG01137">
    <property type="entry name" value="C1.6.1:_Phosphoserine_Phosphat"/>
    <property type="match status" value="1"/>
</dbReference>
<gene>
    <name evidence="14" type="primary">serB</name>
    <name evidence="14" type="ORF">JW886_03535</name>
</gene>
<dbReference type="Gene3D" id="3.40.50.1000">
    <property type="entry name" value="HAD superfamily/HAD-like"/>
    <property type="match status" value="1"/>
</dbReference>
<reference evidence="14 15" key="1">
    <citation type="submission" date="2021-02" db="EMBL/GenBank/DDBJ databases">
        <title>Complete genome sequence of Lactococcus lactis strain K_LL004.</title>
        <authorList>
            <person name="Kim H.B."/>
        </authorList>
    </citation>
    <scope>NUCLEOTIDE SEQUENCE [LARGE SCALE GENOMIC DNA]</scope>
    <source>
        <strain evidence="14 15">K_LL004</strain>
    </source>
</reference>
<evidence type="ECO:0000256" key="12">
    <source>
        <dbReference type="ARBA" id="ARBA00048523"/>
    </source>
</evidence>
<evidence type="ECO:0000256" key="13">
    <source>
        <dbReference type="PIRSR" id="PIRSR604469-1"/>
    </source>
</evidence>
<dbReference type="SFLD" id="SFLDS00003">
    <property type="entry name" value="Haloacid_Dehalogenase"/>
    <property type="match status" value="1"/>
</dbReference>
<dbReference type="NCBIfam" id="TIGR00338">
    <property type="entry name" value="serB"/>
    <property type="match status" value="1"/>
</dbReference>
<evidence type="ECO:0000256" key="7">
    <source>
        <dbReference type="ARBA" id="ARBA00022801"/>
    </source>
</evidence>
<evidence type="ECO:0000256" key="1">
    <source>
        <dbReference type="ARBA" id="ARBA00001946"/>
    </source>
</evidence>
<dbReference type="InterPro" id="IPR004469">
    <property type="entry name" value="PSP"/>
</dbReference>
<keyword evidence="6" id="KW-0479">Metal-binding</keyword>
<evidence type="ECO:0000256" key="5">
    <source>
        <dbReference type="ARBA" id="ARBA00022605"/>
    </source>
</evidence>
<dbReference type="GO" id="GO:0000287">
    <property type="term" value="F:magnesium ion binding"/>
    <property type="evidence" value="ECO:0007669"/>
    <property type="project" value="TreeGrafter"/>
</dbReference>
<dbReference type="InterPro" id="IPR036412">
    <property type="entry name" value="HAD-like_sf"/>
</dbReference>
<dbReference type="GO" id="GO:0005737">
    <property type="term" value="C:cytoplasm"/>
    <property type="evidence" value="ECO:0007669"/>
    <property type="project" value="TreeGrafter"/>
</dbReference>
<dbReference type="GO" id="GO:0006564">
    <property type="term" value="P:L-serine biosynthetic process"/>
    <property type="evidence" value="ECO:0007669"/>
    <property type="project" value="UniProtKB-KW"/>
</dbReference>
<dbReference type="InterPro" id="IPR023214">
    <property type="entry name" value="HAD_sf"/>
</dbReference>
<evidence type="ECO:0000256" key="8">
    <source>
        <dbReference type="ARBA" id="ARBA00022842"/>
    </source>
</evidence>
<feature type="active site" description="Nucleophile" evidence="13">
    <location>
        <position position="10"/>
    </location>
</feature>
<evidence type="ECO:0000256" key="6">
    <source>
        <dbReference type="ARBA" id="ARBA00022723"/>
    </source>
</evidence>
<comment type="pathway">
    <text evidence="2">Amino-acid biosynthesis; L-serine biosynthesis; L-serine from 3-phospho-D-glycerate: step 3/3.</text>
</comment>
<dbReference type="Pfam" id="PF12710">
    <property type="entry name" value="HAD"/>
    <property type="match status" value="1"/>
</dbReference>
<dbReference type="GO" id="GO:0036424">
    <property type="term" value="F:L-phosphoserine phosphatase activity"/>
    <property type="evidence" value="ECO:0007669"/>
    <property type="project" value="InterPro"/>
</dbReference>
<dbReference type="Proteomes" id="UP000663608">
    <property type="component" value="Chromosome"/>
</dbReference>
<dbReference type="SFLD" id="SFLDF00029">
    <property type="entry name" value="phosphoserine_phosphatase"/>
    <property type="match status" value="1"/>
</dbReference>
<evidence type="ECO:0000256" key="3">
    <source>
        <dbReference type="ARBA" id="ARBA00009184"/>
    </source>
</evidence>
<accession>A0AA45KHF3</accession>
<keyword evidence="9" id="KW-0718">Serine biosynthesis</keyword>
<evidence type="ECO:0000313" key="14">
    <source>
        <dbReference type="EMBL" id="QSE77329.1"/>
    </source>
</evidence>
<comment type="similarity">
    <text evidence="3">Belongs to the HAD-like hydrolase superfamily. SerB family.</text>
</comment>
<evidence type="ECO:0000256" key="2">
    <source>
        <dbReference type="ARBA" id="ARBA00005135"/>
    </source>
</evidence>
<dbReference type="PANTHER" id="PTHR43344">
    <property type="entry name" value="PHOSPHOSERINE PHOSPHATASE"/>
    <property type="match status" value="1"/>
</dbReference>
<evidence type="ECO:0000256" key="10">
    <source>
        <dbReference type="ARBA" id="ARBA00031693"/>
    </source>
</evidence>